<keyword evidence="1" id="KW-0812">Transmembrane</keyword>
<dbReference type="EMBL" id="CADEBC010000511">
    <property type="protein sequence ID" value="CAB3241569.1"/>
    <property type="molecule type" value="Genomic_DNA"/>
</dbReference>
<sequence>MKKMSMALIPLIFQVGATSTWMILTSIMAVKSVAIGFILLVFKIAVSSAKVASFFTSLKAKNNHQPDWSWSPHFDHHGSYFPASWNSYALEANDISGPSYKTIPTHEQYEELEYETDVKKEHISRS</sequence>
<proteinExistence type="predicted"/>
<accession>A0A8S1A7F2</accession>
<evidence type="ECO:0000313" key="2">
    <source>
        <dbReference type="EMBL" id="CAB3241569.1"/>
    </source>
</evidence>
<evidence type="ECO:0000313" key="3">
    <source>
        <dbReference type="Proteomes" id="UP000494106"/>
    </source>
</evidence>
<comment type="caution">
    <text evidence="2">The sequence shown here is derived from an EMBL/GenBank/DDBJ whole genome shotgun (WGS) entry which is preliminary data.</text>
</comment>
<protein>
    <submittedName>
        <fullName evidence="2">Uncharacterized protein</fullName>
    </submittedName>
</protein>
<keyword evidence="3" id="KW-1185">Reference proteome</keyword>
<keyword evidence="1" id="KW-1133">Transmembrane helix</keyword>
<organism evidence="2 3">
    <name type="scientific">Arctia plantaginis</name>
    <name type="common">Wood tiger moth</name>
    <name type="synonym">Phalaena plantaginis</name>
    <dbReference type="NCBI Taxonomy" id="874455"/>
    <lineage>
        <taxon>Eukaryota</taxon>
        <taxon>Metazoa</taxon>
        <taxon>Ecdysozoa</taxon>
        <taxon>Arthropoda</taxon>
        <taxon>Hexapoda</taxon>
        <taxon>Insecta</taxon>
        <taxon>Pterygota</taxon>
        <taxon>Neoptera</taxon>
        <taxon>Endopterygota</taxon>
        <taxon>Lepidoptera</taxon>
        <taxon>Glossata</taxon>
        <taxon>Ditrysia</taxon>
        <taxon>Noctuoidea</taxon>
        <taxon>Erebidae</taxon>
        <taxon>Arctiinae</taxon>
        <taxon>Arctia</taxon>
    </lineage>
</organism>
<evidence type="ECO:0000256" key="1">
    <source>
        <dbReference type="SAM" id="Phobius"/>
    </source>
</evidence>
<reference evidence="2 3" key="1">
    <citation type="submission" date="2020-04" db="EMBL/GenBank/DDBJ databases">
        <authorList>
            <person name="Wallbank WR R."/>
            <person name="Pardo Diaz C."/>
            <person name="Kozak K."/>
            <person name="Martin S."/>
            <person name="Jiggins C."/>
            <person name="Moest M."/>
            <person name="Warren A I."/>
            <person name="Byers J.R.P. K."/>
            <person name="Montejo-Kovacevich G."/>
            <person name="Yen C E."/>
        </authorList>
    </citation>
    <scope>NUCLEOTIDE SEQUENCE [LARGE SCALE GENOMIC DNA]</scope>
</reference>
<keyword evidence="1" id="KW-0472">Membrane</keyword>
<feature type="transmembrane region" description="Helical" evidence="1">
    <location>
        <begin position="27"/>
        <end position="46"/>
    </location>
</feature>
<gene>
    <name evidence="2" type="ORF">APLA_LOCUS8725</name>
</gene>
<dbReference type="Proteomes" id="UP000494106">
    <property type="component" value="Unassembled WGS sequence"/>
</dbReference>
<name>A0A8S1A7F2_ARCPL</name>
<dbReference type="OrthoDB" id="6925060at2759"/>
<dbReference type="AlphaFoldDB" id="A0A8S1A7F2"/>